<evidence type="ECO:0000313" key="5">
    <source>
        <dbReference type="Proteomes" id="UP000749559"/>
    </source>
</evidence>
<evidence type="ECO:0000313" key="4">
    <source>
        <dbReference type="EMBL" id="CAH1781632.1"/>
    </source>
</evidence>
<dbReference type="PANTHER" id="PTHR24251">
    <property type="entry name" value="OVOCHYMASE-RELATED"/>
    <property type="match status" value="1"/>
</dbReference>
<comment type="caution">
    <text evidence="3">Lacks conserved residue(s) required for the propagation of feature annotation.</text>
</comment>
<keyword evidence="5" id="KW-1185">Reference proteome</keyword>
<dbReference type="OrthoDB" id="6345439at2759"/>
<name>A0A8J1Y2A2_OWEFU</name>
<dbReference type="Pfam" id="PF00431">
    <property type="entry name" value="CUB"/>
    <property type="match status" value="2"/>
</dbReference>
<keyword evidence="1" id="KW-0677">Repeat</keyword>
<feature type="non-terminal residue" evidence="4">
    <location>
        <position position="1"/>
    </location>
</feature>
<sequence length="225" mass="25785">DFSSPGFMSDDPTATYPNSASCEFVIHVSEGMVIELKFVVFELERPSPSGTCKYDYVRIRDDGDLYEICDTHQFHTRRSKSNWLYIDFESDLFFSKRGFHASYIAVPEEDPECGHPIYLNISHGALHSPGYLKDSCDNMYRISENCTWEIDVGDGMEIELMFNEFELELWSGCGTDFVMLDDGHRSIKLCGDKTSYMYRSTGSWLRIAFYSDPLGGTRRGFNASY</sequence>
<organism evidence="4 5">
    <name type="scientific">Owenia fusiformis</name>
    <name type="common">Polychaete worm</name>
    <dbReference type="NCBI Taxonomy" id="6347"/>
    <lineage>
        <taxon>Eukaryota</taxon>
        <taxon>Metazoa</taxon>
        <taxon>Spiralia</taxon>
        <taxon>Lophotrochozoa</taxon>
        <taxon>Annelida</taxon>
        <taxon>Polychaeta</taxon>
        <taxon>Sedentaria</taxon>
        <taxon>Canalipalpata</taxon>
        <taxon>Sabellida</taxon>
        <taxon>Oweniida</taxon>
        <taxon>Oweniidae</taxon>
        <taxon>Owenia</taxon>
    </lineage>
</organism>
<reference evidence="4" key="1">
    <citation type="submission" date="2022-03" db="EMBL/GenBank/DDBJ databases">
        <authorList>
            <person name="Martin C."/>
        </authorList>
    </citation>
    <scope>NUCLEOTIDE SEQUENCE</scope>
</reference>
<keyword evidence="2 3" id="KW-1015">Disulfide bond</keyword>
<evidence type="ECO:0000256" key="1">
    <source>
        <dbReference type="ARBA" id="ARBA00022737"/>
    </source>
</evidence>
<feature type="non-terminal residue" evidence="4">
    <location>
        <position position="225"/>
    </location>
</feature>
<dbReference type="Gene3D" id="2.60.120.290">
    <property type="entry name" value="Spermadhesin, CUB domain"/>
    <property type="match status" value="2"/>
</dbReference>
<accession>A0A8J1Y2A2</accession>
<dbReference type="SUPFAM" id="SSF49854">
    <property type="entry name" value="Spermadhesin, CUB domain"/>
    <property type="match status" value="2"/>
</dbReference>
<gene>
    <name evidence="4" type="ORF">OFUS_LOCUS8192</name>
</gene>
<evidence type="ECO:0000256" key="2">
    <source>
        <dbReference type="ARBA" id="ARBA00023157"/>
    </source>
</evidence>
<dbReference type="Proteomes" id="UP000749559">
    <property type="component" value="Unassembled WGS sequence"/>
</dbReference>
<proteinExistence type="predicted"/>
<dbReference type="SMART" id="SM00042">
    <property type="entry name" value="CUB"/>
    <property type="match status" value="2"/>
</dbReference>
<dbReference type="InterPro" id="IPR000859">
    <property type="entry name" value="CUB_dom"/>
</dbReference>
<dbReference type="InterPro" id="IPR035914">
    <property type="entry name" value="Sperma_CUB_dom_sf"/>
</dbReference>
<feature type="disulfide bond" evidence="3">
    <location>
        <begin position="173"/>
        <end position="190"/>
    </location>
</feature>
<dbReference type="CDD" id="cd00041">
    <property type="entry name" value="CUB"/>
    <property type="match status" value="2"/>
</dbReference>
<comment type="caution">
    <text evidence="4">The sequence shown here is derived from an EMBL/GenBank/DDBJ whole genome shotgun (WGS) entry which is preliminary data.</text>
</comment>
<dbReference type="PROSITE" id="PS01180">
    <property type="entry name" value="CUB"/>
    <property type="match status" value="2"/>
</dbReference>
<dbReference type="EMBL" id="CAIIXF020000004">
    <property type="protein sequence ID" value="CAH1781632.1"/>
    <property type="molecule type" value="Genomic_DNA"/>
</dbReference>
<protein>
    <submittedName>
        <fullName evidence="4">Uncharacterized protein</fullName>
    </submittedName>
</protein>
<dbReference type="AlphaFoldDB" id="A0A8J1Y2A2"/>
<evidence type="ECO:0000256" key="3">
    <source>
        <dbReference type="PROSITE-ProRule" id="PRU00059"/>
    </source>
</evidence>
<feature type="disulfide bond" evidence="3">
    <location>
        <begin position="52"/>
        <end position="69"/>
    </location>
</feature>